<evidence type="ECO:0000256" key="1">
    <source>
        <dbReference type="ARBA" id="ARBA00006252"/>
    </source>
</evidence>
<dbReference type="PANTHER" id="PTHR10204">
    <property type="entry name" value="NAD P H OXIDOREDUCTASE-RELATED"/>
    <property type="match status" value="1"/>
</dbReference>
<dbReference type="PANTHER" id="PTHR10204:SF34">
    <property type="entry name" value="NAD(P)H DEHYDROGENASE [QUINONE] 1 ISOFORM 1"/>
    <property type="match status" value="1"/>
</dbReference>
<evidence type="ECO:0000313" key="4">
    <source>
        <dbReference type="EMBL" id="QCK84607.1"/>
    </source>
</evidence>
<dbReference type="Gene3D" id="3.40.50.360">
    <property type="match status" value="1"/>
</dbReference>
<dbReference type="SUPFAM" id="SSF52218">
    <property type="entry name" value="Flavoproteins"/>
    <property type="match status" value="1"/>
</dbReference>
<dbReference type="EMBL" id="CP039865">
    <property type="protein sequence ID" value="QCK84607.1"/>
    <property type="molecule type" value="Genomic_DNA"/>
</dbReference>
<organism evidence="4 5">
    <name type="scientific">Phreatobacter aquaticus</name>
    <dbReference type="NCBI Taxonomy" id="2570229"/>
    <lineage>
        <taxon>Bacteria</taxon>
        <taxon>Pseudomonadati</taxon>
        <taxon>Pseudomonadota</taxon>
        <taxon>Alphaproteobacteria</taxon>
        <taxon>Hyphomicrobiales</taxon>
        <taxon>Phreatobacteraceae</taxon>
        <taxon>Phreatobacter</taxon>
    </lineage>
</organism>
<feature type="domain" description="Flavodoxin-like fold" evidence="3">
    <location>
        <begin position="4"/>
        <end position="187"/>
    </location>
</feature>
<evidence type="ECO:0000259" key="3">
    <source>
        <dbReference type="Pfam" id="PF02525"/>
    </source>
</evidence>
<dbReference type="OrthoDB" id="9798454at2"/>
<protein>
    <submittedName>
        <fullName evidence="4">Flavodoxin family protein</fullName>
    </submittedName>
</protein>
<dbReference type="InterPro" id="IPR003680">
    <property type="entry name" value="Flavodoxin_fold"/>
</dbReference>
<dbReference type="Proteomes" id="UP000298588">
    <property type="component" value="Chromosome"/>
</dbReference>
<gene>
    <name evidence="4" type="ORF">E8L99_01800</name>
</gene>
<comment type="similarity">
    <text evidence="1">Belongs to the NAD(P)H dehydrogenase (quinone) family.</text>
</comment>
<dbReference type="InterPro" id="IPR029039">
    <property type="entry name" value="Flavoprotein-like_sf"/>
</dbReference>
<evidence type="ECO:0000256" key="2">
    <source>
        <dbReference type="ARBA" id="ARBA00023002"/>
    </source>
</evidence>
<proteinExistence type="inferred from homology"/>
<dbReference type="InterPro" id="IPR051545">
    <property type="entry name" value="NAD(P)H_dehydrogenase_qn"/>
</dbReference>
<dbReference type="Pfam" id="PF02525">
    <property type="entry name" value="Flavodoxin_2"/>
    <property type="match status" value="1"/>
</dbReference>
<dbReference type="GO" id="GO:0005829">
    <property type="term" value="C:cytosol"/>
    <property type="evidence" value="ECO:0007669"/>
    <property type="project" value="TreeGrafter"/>
</dbReference>
<dbReference type="GO" id="GO:0003955">
    <property type="term" value="F:NAD(P)H dehydrogenase (quinone) activity"/>
    <property type="evidence" value="ECO:0007669"/>
    <property type="project" value="TreeGrafter"/>
</dbReference>
<sequence length="194" mass="21319">MIRRIAIIQGHPDPAGDHLCHRLADAYAAGALASGREARRIEVARLDLPMLRTQADFEKGNPSPAVVAVQDDLRWASHWVIIYPLWLGDMPAVLKGFFEQVVRPGFAFRYRDKGFPEKLMAGRSAHVVVTMGMPGVAYRWFYGAHSLKSLKRNILKFIGINPIGDTLIGGVGGLSADDVDQLIARFEALGREGG</sequence>
<keyword evidence="5" id="KW-1185">Reference proteome</keyword>
<dbReference type="RefSeq" id="WP_137097942.1">
    <property type="nucleotide sequence ID" value="NZ_CP039865.1"/>
</dbReference>
<accession>A0A4D7QGS1</accession>
<keyword evidence="2" id="KW-0560">Oxidoreductase</keyword>
<dbReference type="KEGG" id="paqt:E8L99_01800"/>
<reference evidence="4 5" key="1">
    <citation type="submission" date="2019-04" db="EMBL/GenBank/DDBJ databases">
        <title>Phreatobacter aquaticus sp. nov.</title>
        <authorList>
            <person name="Choi A."/>
            <person name="Baek K."/>
        </authorList>
    </citation>
    <scope>NUCLEOTIDE SEQUENCE [LARGE SCALE GENOMIC DNA]</scope>
    <source>
        <strain evidence="4 5">NMCR1094</strain>
    </source>
</reference>
<dbReference type="AlphaFoldDB" id="A0A4D7QGS1"/>
<name>A0A4D7QGS1_9HYPH</name>
<evidence type="ECO:0000313" key="5">
    <source>
        <dbReference type="Proteomes" id="UP000298588"/>
    </source>
</evidence>